<dbReference type="AlphaFoldDB" id="M1BGV2"/>
<dbReference type="InParanoid" id="M1BGV2"/>
<evidence type="ECO:0000256" key="1">
    <source>
        <dbReference type="SAM" id="MobiDB-lite"/>
    </source>
</evidence>
<dbReference type="HOGENOM" id="CLU_1707397_0_0_1"/>
<proteinExistence type="predicted"/>
<protein>
    <submittedName>
        <fullName evidence="2">Uncharacterized mitochondrial protein</fullName>
    </submittedName>
</protein>
<sequence>MSLSTRSLNLHHRSSCNFIAESPVPRVRVTFNSDVFGSNTELGYEKSYRIKDEPADPNIIYEEPDDEASSSDKDVSDATLPARRTFSIVIFLASSVRRDKREMLSISQKQISPPMLPRSAYRGIERKDPGPEQVGLGYRAVSAVEGDTCHLIDK</sequence>
<evidence type="ECO:0000313" key="2">
    <source>
        <dbReference type="EnsemblPlants" id="PGSC0003DMT400044914"/>
    </source>
</evidence>
<feature type="region of interest" description="Disordered" evidence="1">
    <location>
        <begin position="115"/>
        <end position="134"/>
    </location>
</feature>
<reference evidence="2" key="2">
    <citation type="submission" date="2015-06" db="UniProtKB">
        <authorList>
            <consortium name="EnsemblPlants"/>
        </authorList>
    </citation>
    <scope>IDENTIFICATION</scope>
    <source>
        <strain evidence="2">DM1-3 516 R44</strain>
    </source>
</reference>
<dbReference type="PANTHER" id="PTHR48185:SF1">
    <property type="entry name" value="NADH:QUINONE OXIDOREDUCTASE_MRP ANTIPORTER MEMBRANE SUBUNIT DOMAIN-CONTAINING PROTEIN"/>
    <property type="match status" value="1"/>
</dbReference>
<name>M1BGV2_SOLTU</name>
<dbReference type="eggNOG" id="ENOG502SAB4">
    <property type="taxonomic scope" value="Eukaryota"/>
</dbReference>
<dbReference type="PaxDb" id="4113-PGSC0003DMT400044914"/>
<reference evidence="3" key="1">
    <citation type="journal article" date="2011" name="Nature">
        <title>Genome sequence and analysis of the tuber crop potato.</title>
        <authorList>
            <consortium name="The Potato Genome Sequencing Consortium"/>
        </authorList>
    </citation>
    <scope>NUCLEOTIDE SEQUENCE [LARGE SCALE GENOMIC DNA]</scope>
    <source>
        <strain evidence="3">cv. DM1-3 516 R44</strain>
    </source>
</reference>
<dbReference type="STRING" id="4113.M1BGV2"/>
<dbReference type="Gramene" id="PGSC0003DMT400044914">
    <property type="protein sequence ID" value="PGSC0003DMT400044914"/>
    <property type="gene ID" value="PGSC0003DMG400017419"/>
</dbReference>
<accession>M1BGV2</accession>
<feature type="region of interest" description="Disordered" evidence="1">
    <location>
        <begin position="53"/>
        <end position="77"/>
    </location>
</feature>
<dbReference type="PANTHER" id="PTHR48185">
    <property type="entry name" value="BNACNNG12700D PROTEIN"/>
    <property type="match status" value="1"/>
</dbReference>
<keyword evidence="3" id="KW-1185">Reference proteome</keyword>
<evidence type="ECO:0000313" key="3">
    <source>
        <dbReference type="Proteomes" id="UP000011115"/>
    </source>
</evidence>
<organism evidence="2 3">
    <name type="scientific">Solanum tuberosum</name>
    <name type="common">Potato</name>
    <dbReference type="NCBI Taxonomy" id="4113"/>
    <lineage>
        <taxon>Eukaryota</taxon>
        <taxon>Viridiplantae</taxon>
        <taxon>Streptophyta</taxon>
        <taxon>Embryophyta</taxon>
        <taxon>Tracheophyta</taxon>
        <taxon>Spermatophyta</taxon>
        <taxon>Magnoliopsida</taxon>
        <taxon>eudicotyledons</taxon>
        <taxon>Gunneridae</taxon>
        <taxon>Pentapetalae</taxon>
        <taxon>asterids</taxon>
        <taxon>lamiids</taxon>
        <taxon>Solanales</taxon>
        <taxon>Solanaceae</taxon>
        <taxon>Solanoideae</taxon>
        <taxon>Solaneae</taxon>
        <taxon>Solanum</taxon>
    </lineage>
</organism>
<dbReference type="EnsemblPlants" id="PGSC0003DMT400044914">
    <property type="protein sequence ID" value="PGSC0003DMT400044914"/>
    <property type="gene ID" value="PGSC0003DMG400017419"/>
</dbReference>
<dbReference type="Proteomes" id="UP000011115">
    <property type="component" value="Unassembled WGS sequence"/>
</dbReference>